<dbReference type="Proteomes" id="UP000825935">
    <property type="component" value="Chromosome 32"/>
</dbReference>
<name>A0A8T2QWP9_CERRI</name>
<keyword evidence="2" id="KW-1185">Reference proteome</keyword>
<evidence type="ECO:0000313" key="1">
    <source>
        <dbReference type="EMBL" id="KAH7287773.1"/>
    </source>
</evidence>
<protein>
    <submittedName>
        <fullName evidence="1">Uncharacterized protein</fullName>
    </submittedName>
</protein>
<comment type="caution">
    <text evidence="1">The sequence shown here is derived from an EMBL/GenBank/DDBJ whole genome shotgun (WGS) entry which is preliminary data.</text>
</comment>
<proteinExistence type="predicted"/>
<dbReference type="AlphaFoldDB" id="A0A8T2QWP9"/>
<sequence length="197" mass="21193">MGGHGSAGAAVRAGAAAIVKEKKKKMSPRKLLMQRKSEQAAAEASTSLLFHCSGVNCRQWREIKNALAPIQGKVLFQPNFNGSISGAFAEKVASSPGPLCMFYLGEGATQETISKLMPPASMSDSMLLLYGHQNSSILNHVDIKKASTLDLVSVYRRSVFSTLFNPMIFFSGLDRMKALNEAKNENPVNEANNVASA</sequence>
<accession>A0A8T2QWP9</accession>
<dbReference type="EMBL" id="CM035437">
    <property type="protein sequence ID" value="KAH7287773.1"/>
    <property type="molecule type" value="Genomic_DNA"/>
</dbReference>
<gene>
    <name evidence="1" type="ORF">KP509_32G073800</name>
</gene>
<evidence type="ECO:0000313" key="2">
    <source>
        <dbReference type="Proteomes" id="UP000825935"/>
    </source>
</evidence>
<organism evidence="1 2">
    <name type="scientific">Ceratopteris richardii</name>
    <name type="common">Triangle waterfern</name>
    <dbReference type="NCBI Taxonomy" id="49495"/>
    <lineage>
        <taxon>Eukaryota</taxon>
        <taxon>Viridiplantae</taxon>
        <taxon>Streptophyta</taxon>
        <taxon>Embryophyta</taxon>
        <taxon>Tracheophyta</taxon>
        <taxon>Polypodiopsida</taxon>
        <taxon>Polypodiidae</taxon>
        <taxon>Polypodiales</taxon>
        <taxon>Pteridineae</taxon>
        <taxon>Pteridaceae</taxon>
        <taxon>Parkerioideae</taxon>
        <taxon>Ceratopteris</taxon>
    </lineage>
</organism>
<dbReference type="OrthoDB" id="1876817at2759"/>
<reference evidence="1" key="1">
    <citation type="submission" date="2021-08" db="EMBL/GenBank/DDBJ databases">
        <title>WGS assembly of Ceratopteris richardii.</title>
        <authorList>
            <person name="Marchant D.B."/>
            <person name="Chen G."/>
            <person name="Jenkins J."/>
            <person name="Shu S."/>
            <person name="Leebens-Mack J."/>
            <person name="Grimwood J."/>
            <person name="Schmutz J."/>
            <person name="Soltis P."/>
            <person name="Soltis D."/>
            <person name="Chen Z.-H."/>
        </authorList>
    </citation>
    <scope>NUCLEOTIDE SEQUENCE</scope>
    <source>
        <strain evidence="1">Whitten #5841</strain>
        <tissue evidence="1">Leaf</tissue>
    </source>
</reference>